<proteinExistence type="predicted"/>
<accession>A0A163CQV9</accession>
<dbReference type="AlphaFoldDB" id="A0A163CQV9"/>
<keyword evidence="3" id="KW-1185">Reference proteome</keyword>
<dbReference type="GO" id="GO:0002161">
    <property type="term" value="F:aminoacyl-tRNA deacylase activity"/>
    <property type="evidence" value="ECO:0007669"/>
    <property type="project" value="InterPro"/>
</dbReference>
<dbReference type="InterPro" id="IPR036754">
    <property type="entry name" value="YbaK/aa-tRNA-synt-asso_dom_sf"/>
</dbReference>
<name>A0A163CQV9_9NEIS</name>
<feature type="domain" description="YbaK/aminoacyl-tRNA synthetase-associated" evidence="1">
    <location>
        <begin position="16"/>
        <end position="133"/>
    </location>
</feature>
<dbReference type="Pfam" id="PF04073">
    <property type="entry name" value="tRNA_edit"/>
    <property type="match status" value="1"/>
</dbReference>
<evidence type="ECO:0000313" key="3">
    <source>
        <dbReference type="Proteomes" id="UP000076625"/>
    </source>
</evidence>
<sequence length="146" mass="15150">MAELGLDAEIRAMADSTRTSAEAAAAIGCSVAQIAKTMVFRELETDRALLVVASGSNRVCTAKLAELTDKTIGRADAAFVRRTTGFAIGGVSPVGHVGDVDILLDADLYQYQEIWAAAGSPFAVFRTTADALATATGARVADIKEG</sequence>
<dbReference type="InterPro" id="IPR007214">
    <property type="entry name" value="YbaK/aa-tRNA-synth-assoc-dom"/>
</dbReference>
<dbReference type="EMBL" id="LQQU01000017">
    <property type="protein sequence ID" value="KZE32971.1"/>
    <property type="molecule type" value="Genomic_DNA"/>
</dbReference>
<evidence type="ECO:0000259" key="1">
    <source>
        <dbReference type="Pfam" id="PF04073"/>
    </source>
</evidence>
<dbReference type="STRING" id="1452487.AVW16_10380"/>
<comment type="caution">
    <text evidence="2">The sequence shown here is derived from an EMBL/GenBank/DDBJ whole genome shotgun (WGS) entry which is preliminary data.</text>
</comment>
<dbReference type="CDD" id="cd04333">
    <property type="entry name" value="ProX_deacylase"/>
    <property type="match status" value="1"/>
</dbReference>
<evidence type="ECO:0000313" key="2">
    <source>
        <dbReference type="EMBL" id="KZE32971.1"/>
    </source>
</evidence>
<gene>
    <name evidence="2" type="ORF">AVW16_10380</name>
</gene>
<reference evidence="3" key="1">
    <citation type="submission" date="2016-01" db="EMBL/GenBank/DDBJ databases">
        <title>Draft genome of Chromobacterium sp. F49.</title>
        <authorList>
            <person name="Hong K.W."/>
        </authorList>
    </citation>
    <scope>NUCLEOTIDE SEQUENCE [LARGE SCALE GENOMIC DNA]</scope>
    <source>
        <strain evidence="3">CN10</strain>
    </source>
</reference>
<dbReference type="PANTHER" id="PTHR30411">
    <property type="entry name" value="CYTOPLASMIC PROTEIN"/>
    <property type="match status" value="1"/>
</dbReference>
<dbReference type="Gene3D" id="3.90.960.10">
    <property type="entry name" value="YbaK/aminoacyl-tRNA synthetase-associated domain"/>
    <property type="match status" value="1"/>
</dbReference>
<dbReference type="SUPFAM" id="SSF55826">
    <property type="entry name" value="YbaK/ProRS associated domain"/>
    <property type="match status" value="1"/>
</dbReference>
<dbReference type="Proteomes" id="UP000076625">
    <property type="component" value="Unassembled WGS sequence"/>
</dbReference>
<dbReference type="PANTHER" id="PTHR30411:SF1">
    <property type="entry name" value="CYTOPLASMIC PROTEIN"/>
    <property type="match status" value="1"/>
</dbReference>
<organism evidence="2 3">
    <name type="scientific">Crenobacter luteus</name>
    <dbReference type="NCBI Taxonomy" id="1452487"/>
    <lineage>
        <taxon>Bacteria</taxon>
        <taxon>Pseudomonadati</taxon>
        <taxon>Pseudomonadota</taxon>
        <taxon>Betaproteobacteria</taxon>
        <taxon>Neisseriales</taxon>
        <taxon>Neisseriaceae</taxon>
        <taxon>Crenobacter</taxon>
    </lineage>
</organism>
<protein>
    <submittedName>
        <fullName evidence="2">Prolyl-tRNA editing protein</fullName>
    </submittedName>
</protein>